<evidence type="ECO:0000313" key="2">
    <source>
        <dbReference type="Proteomes" id="UP000297713"/>
    </source>
</evidence>
<dbReference type="EMBL" id="LXQC01000112">
    <property type="protein sequence ID" value="TFE70831.1"/>
    <property type="molecule type" value="Genomic_DNA"/>
</dbReference>
<dbReference type="OrthoDB" id="2371077at2"/>
<sequence>MREALRLEGLEPDNLLAFLALLGLLRALEEADGSFLPRAAWDVDIHPMRPKLFLSRPVEPESIAEAVDKGMMALSKAYYFDGRKDLNYSRDDCRMLLKQECQKADLGTRWRVDLLASLMSDAAIEKNGIDPTPLCLLTGQGHQHFLERLAKVPNFSEAHASPIQCIIETLFHPWHRRNQTPAFRWDPQEERRYALLYGDPSKTNTTTQHGANRLAAVGIGTLTLVPQLRSNSVRANILGGSLEKGEFSFAWPIWREPATLSAIRSMLAHSGLRKESGLSHLGVDYVMVARRIQYGYYSNFVRAVPLHRLGS</sequence>
<accession>A0A4Y8PGQ4</accession>
<protein>
    <recommendedName>
        <fullName evidence="3">Type I-U CRISPR-associated protein Csx17</fullName>
    </recommendedName>
</protein>
<name>A0A4Y8PGQ4_9BACT</name>
<keyword evidence="2" id="KW-1185">Reference proteome</keyword>
<dbReference type="RefSeq" id="WP_134439488.1">
    <property type="nucleotide sequence ID" value="NZ_LXQC01000112.1"/>
</dbReference>
<evidence type="ECO:0000313" key="1">
    <source>
        <dbReference type="EMBL" id="TFE70831.1"/>
    </source>
</evidence>
<gene>
    <name evidence="1" type="ORF">A7Q10_00390</name>
</gene>
<dbReference type="AlphaFoldDB" id="A0A4Y8PGQ4"/>
<reference evidence="1 2" key="1">
    <citation type="submission" date="2016-05" db="EMBL/GenBank/DDBJ databases">
        <title>Diversity and Homogeneity among Thermoacidophilic Verrucomicrobia Methanotrophs Linked with Geographical Origin.</title>
        <authorList>
            <person name="Erikstad H.-A."/>
            <person name="Smestad N.B."/>
            <person name="Ceballos R.M."/>
            <person name="Birkeland N.-K."/>
        </authorList>
    </citation>
    <scope>NUCLEOTIDE SEQUENCE [LARGE SCALE GENOMIC DNA]</scope>
    <source>
        <strain evidence="1 2">Phi</strain>
    </source>
</reference>
<dbReference type="Proteomes" id="UP000297713">
    <property type="component" value="Unassembled WGS sequence"/>
</dbReference>
<proteinExistence type="predicted"/>
<comment type="caution">
    <text evidence="1">The sequence shown here is derived from an EMBL/GenBank/DDBJ whole genome shotgun (WGS) entry which is preliminary data.</text>
</comment>
<organism evidence="1 2">
    <name type="scientific">Methylacidiphilum caldifontis</name>
    <dbReference type="NCBI Taxonomy" id="2795386"/>
    <lineage>
        <taxon>Bacteria</taxon>
        <taxon>Pseudomonadati</taxon>
        <taxon>Verrucomicrobiota</taxon>
        <taxon>Methylacidiphilae</taxon>
        <taxon>Methylacidiphilales</taxon>
        <taxon>Methylacidiphilaceae</taxon>
        <taxon>Methylacidiphilum (ex Ratnadevi et al. 2023)</taxon>
    </lineage>
</organism>
<evidence type="ECO:0008006" key="3">
    <source>
        <dbReference type="Google" id="ProtNLM"/>
    </source>
</evidence>